<keyword evidence="2 15" id="KW-0547">Nucleotide-binding</keyword>
<dbReference type="InterPro" id="IPR014016">
    <property type="entry name" value="UvrD-like_ATP-bd"/>
</dbReference>
<dbReference type="GO" id="GO:0004386">
    <property type="term" value="F:helicase activity"/>
    <property type="evidence" value="ECO:0007669"/>
    <property type="project" value="UniProtKB-KW"/>
</dbReference>
<evidence type="ECO:0000256" key="4">
    <source>
        <dbReference type="ARBA" id="ARBA00022801"/>
    </source>
</evidence>
<dbReference type="SUPFAM" id="SSF52540">
    <property type="entry name" value="P-loop containing nucleoside triphosphate hydrolases"/>
    <property type="match status" value="1"/>
</dbReference>
<evidence type="ECO:0000256" key="1">
    <source>
        <dbReference type="ARBA" id="ARBA00022722"/>
    </source>
</evidence>
<dbReference type="PANTHER" id="PTHR11070:SF2">
    <property type="entry name" value="ATP-DEPENDENT DNA HELICASE SRS2"/>
    <property type="match status" value="1"/>
</dbReference>
<evidence type="ECO:0000313" key="18">
    <source>
        <dbReference type="EMBL" id="MFC6198399.1"/>
    </source>
</evidence>
<comment type="catalytic activity">
    <reaction evidence="14">
        <text>ATP + H2O = ADP + phosphate + H(+)</text>
        <dbReference type="Rhea" id="RHEA:13065"/>
        <dbReference type="ChEBI" id="CHEBI:15377"/>
        <dbReference type="ChEBI" id="CHEBI:15378"/>
        <dbReference type="ChEBI" id="CHEBI:30616"/>
        <dbReference type="ChEBI" id="CHEBI:43474"/>
        <dbReference type="ChEBI" id="CHEBI:456216"/>
        <dbReference type="EC" id="5.6.2.4"/>
    </reaction>
</comment>
<evidence type="ECO:0000256" key="6">
    <source>
        <dbReference type="ARBA" id="ARBA00022839"/>
    </source>
</evidence>
<evidence type="ECO:0000256" key="9">
    <source>
        <dbReference type="ARBA" id="ARBA00023204"/>
    </source>
</evidence>
<keyword evidence="7 15" id="KW-0067">ATP-binding</keyword>
<proteinExistence type="predicted"/>
<dbReference type="InterPro" id="IPR027417">
    <property type="entry name" value="P-loop_NTPase"/>
</dbReference>
<evidence type="ECO:0000256" key="3">
    <source>
        <dbReference type="ARBA" id="ARBA00022763"/>
    </source>
</evidence>
<dbReference type="RefSeq" id="WP_377378578.1">
    <property type="nucleotide sequence ID" value="NZ_JBHSSW010000012.1"/>
</dbReference>
<sequence>MISHLTPKQAYDHVTGQQQLAALPDASAWVSANAGSGKTKVLIDRVARLLLTGVQPDSILCITYTKAAASEMQQRLFKRLGSWSVMADDALADDLAELQGAGVSVLDKPALKKARALFAKALETPGGLRIETLHAFAGRVLRRFPLEAGVPPGFTELDDVENGRIWESASRRTFLAALNDPVKREELRHLIRNIGGLGLQGVTDLIKFKATDLRNFLAEYPDPQARRAHLSDFLGAPKDGMAVYLQRLMMSELPRQDIGRAMELYRELGSKTDAQHADRLERTLAATDPEQALRHYRDVFLTGAGELRKSTFTKKLQGTLVDDLFHPATGQETNRILRGLEALSAIRLRDRTASLLAIAEPLLAEQTFEKRLQAGLDFDDLIIETRKLLSGQGLAEWVLYKLDGGISHVLLDEAQDTSPEQWRIVNGLVAEFFAGASTDDQVRTLFVVGDEKQSIYSFQGADTAQFQSERQRFAARSAPDGEGARVHLPEIEMSFRTVPQVLDFVDGVFNTISQAGRAPFSTEIPTEADRIRHHAFRHRHRGQVDIWGLDAPDSGDDGLAWDAPLDMESKVSPGARLAQKIAAWIERRIQSDDQGVWEDAKDARVRKASAGDILILVRRRGALFHAIIQALKQRGVPVAGADRVNLLDTLAVQDVLNLVRFVLCPEDDLTLAEIIKGPFVGLVDEHDTDLFELAYDRGRHSIWSKLQEAEAPKYQAAAAFLRSVLARRHLPAFEFLDALLNQRHGAEDLTGWQMLDRRFGNPVRDPVESLLAIAGDLDDGDAASLQVFLDRVEHQNSDIKRELSGPADEVRVMTVHGAKGLEAPIVILPDTTNVAPDRLSGSLVFSEEDIPVWLESSKGECAAAAAIREREKARQVAESQRLLYVALTRARDHLVICGSWHGSANGQGYVEGSWYDLCLKGRASVDGALDEEAENEDWQFGSVPPVEVSDANGQSKAPSQAVALPSWIGQSVRTDEQAGVHRAPSQLLPGDTPVLPPFGKQHLKRFQRGRLIHALLEILPEVAEVDREARARQFLASCLDPDEQPLADDVMQVTFRVLNAPELASVFGPVGRAEAAIVGTGPHLPDGLIINGRVDRLRVTPDEVLVVDYKTDRPPPKRLEDVAMPYLAQMGAYFDVLSSTYPDKSVKCALLWTDGPHFMLLSESAMLDALKKARDNQ</sequence>
<name>A0ABW1SAB3_9PROT</name>
<feature type="domain" description="UvrD-like helicase ATP-binding" evidence="16">
    <location>
        <begin position="11"/>
        <end position="498"/>
    </location>
</feature>
<evidence type="ECO:0000259" key="16">
    <source>
        <dbReference type="PROSITE" id="PS51198"/>
    </source>
</evidence>
<evidence type="ECO:0000256" key="8">
    <source>
        <dbReference type="ARBA" id="ARBA00023125"/>
    </source>
</evidence>
<keyword evidence="4 15" id="KW-0378">Hydrolase</keyword>
<gene>
    <name evidence="18" type="primary">addA</name>
    <name evidence="18" type="ORF">ACFQDM_09925</name>
</gene>
<evidence type="ECO:0000256" key="12">
    <source>
        <dbReference type="ARBA" id="ARBA00034808"/>
    </source>
</evidence>
<feature type="domain" description="UvrD-like helicase C-terminal" evidence="17">
    <location>
        <begin position="525"/>
        <end position="820"/>
    </location>
</feature>
<evidence type="ECO:0000256" key="14">
    <source>
        <dbReference type="ARBA" id="ARBA00048988"/>
    </source>
</evidence>
<keyword evidence="5 15" id="KW-0347">Helicase</keyword>
<dbReference type="SUPFAM" id="SSF52980">
    <property type="entry name" value="Restriction endonuclease-like"/>
    <property type="match status" value="1"/>
</dbReference>
<dbReference type="InterPro" id="IPR000212">
    <property type="entry name" value="DNA_helicase_UvrD/REP"/>
</dbReference>
<evidence type="ECO:0000256" key="2">
    <source>
        <dbReference type="ARBA" id="ARBA00022741"/>
    </source>
</evidence>
<dbReference type="InterPro" id="IPR038726">
    <property type="entry name" value="PDDEXK_AddAB-type"/>
</dbReference>
<dbReference type="Proteomes" id="UP001596303">
    <property type="component" value="Unassembled WGS sequence"/>
</dbReference>
<keyword evidence="9" id="KW-0234">DNA repair</keyword>
<reference evidence="19" key="1">
    <citation type="journal article" date="2019" name="Int. J. Syst. Evol. Microbiol.">
        <title>The Global Catalogue of Microorganisms (GCM) 10K type strain sequencing project: providing services to taxonomists for standard genome sequencing and annotation.</title>
        <authorList>
            <consortium name="The Broad Institute Genomics Platform"/>
            <consortium name="The Broad Institute Genome Sequencing Center for Infectious Disease"/>
            <person name="Wu L."/>
            <person name="Ma J."/>
        </authorList>
    </citation>
    <scope>NUCLEOTIDE SEQUENCE [LARGE SCALE GENOMIC DNA]</scope>
    <source>
        <strain evidence="19">CGMCC-1.15741</strain>
    </source>
</reference>
<dbReference type="InterPro" id="IPR014017">
    <property type="entry name" value="DNA_helicase_UvrD-like_C"/>
</dbReference>
<dbReference type="NCBIfam" id="TIGR02784">
    <property type="entry name" value="addA_alphas"/>
    <property type="match status" value="1"/>
</dbReference>
<feature type="binding site" evidence="15">
    <location>
        <begin position="32"/>
        <end position="39"/>
    </location>
    <ligand>
        <name>ATP</name>
        <dbReference type="ChEBI" id="CHEBI:30616"/>
    </ligand>
</feature>
<evidence type="ECO:0000256" key="13">
    <source>
        <dbReference type="ARBA" id="ARBA00034923"/>
    </source>
</evidence>
<dbReference type="EMBL" id="JBHSSW010000012">
    <property type="protein sequence ID" value="MFC6198399.1"/>
    <property type="molecule type" value="Genomic_DNA"/>
</dbReference>
<dbReference type="PANTHER" id="PTHR11070">
    <property type="entry name" value="UVRD / RECB / PCRA DNA HELICASE FAMILY MEMBER"/>
    <property type="match status" value="1"/>
</dbReference>
<evidence type="ECO:0000313" key="19">
    <source>
        <dbReference type="Proteomes" id="UP001596303"/>
    </source>
</evidence>
<evidence type="ECO:0000256" key="10">
    <source>
        <dbReference type="ARBA" id="ARBA00023235"/>
    </source>
</evidence>
<comment type="catalytic activity">
    <reaction evidence="11">
        <text>Couples ATP hydrolysis with the unwinding of duplex DNA by translocating in the 3'-5' direction.</text>
        <dbReference type="EC" id="5.6.2.4"/>
    </reaction>
</comment>
<dbReference type="InterPro" id="IPR011604">
    <property type="entry name" value="PDDEXK-like_dom_sf"/>
</dbReference>
<protein>
    <recommendedName>
        <fullName evidence="12">DNA 3'-5' helicase</fullName>
        <ecNumber evidence="12">5.6.2.4</ecNumber>
    </recommendedName>
    <alternativeName>
        <fullName evidence="13">DNA 3'-5' helicase II</fullName>
    </alternativeName>
</protein>
<dbReference type="EC" id="5.6.2.4" evidence="12"/>
<dbReference type="Pfam" id="PF00580">
    <property type="entry name" value="UvrD-helicase"/>
    <property type="match status" value="1"/>
</dbReference>
<evidence type="ECO:0000256" key="7">
    <source>
        <dbReference type="ARBA" id="ARBA00022840"/>
    </source>
</evidence>
<keyword evidence="6" id="KW-0269">Exonuclease</keyword>
<dbReference type="InterPro" id="IPR014151">
    <property type="entry name" value="DNA_helicase_AddA"/>
</dbReference>
<evidence type="ECO:0000256" key="11">
    <source>
        <dbReference type="ARBA" id="ARBA00034617"/>
    </source>
</evidence>
<dbReference type="Gene3D" id="3.90.320.10">
    <property type="match status" value="1"/>
</dbReference>
<evidence type="ECO:0000259" key="17">
    <source>
        <dbReference type="PROSITE" id="PS51217"/>
    </source>
</evidence>
<dbReference type="Gene3D" id="3.40.50.300">
    <property type="entry name" value="P-loop containing nucleotide triphosphate hydrolases"/>
    <property type="match status" value="4"/>
</dbReference>
<keyword evidence="19" id="KW-1185">Reference proteome</keyword>
<keyword evidence="10" id="KW-0413">Isomerase</keyword>
<keyword evidence="8" id="KW-0238">DNA-binding</keyword>
<dbReference type="Pfam" id="PF12705">
    <property type="entry name" value="PDDEXK_1"/>
    <property type="match status" value="1"/>
</dbReference>
<accession>A0ABW1SAB3</accession>
<organism evidence="18 19">
    <name type="scientific">Ponticaulis profundi</name>
    <dbReference type="NCBI Taxonomy" id="2665222"/>
    <lineage>
        <taxon>Bacteria</taxon>
        <taxon>Pseudomonadati</taxon>
        <taxon>Pseudomonadota</taxon>
        <taxon>Alphaproteobacteria</taxon>
        <taxon>Hyphomonadales</taxon>
        <taxon>Hyphomonadaceae</taxon>
        <taxon>Ponticaulis</taxon>
    </lineage>
</organism>
<comment type="caution">
    <text evidence="18">The sequence shown here is derived from an EMBL/GenBank/DDBJ whole genome shotgun (WGS) entry which is preliminary data.</text>
</comment>
<dbReference type="InterPro" id="IPR011335">
    <property type="entry name" value="Restrct_endonuc-II-like"/>
</dbReference>
<dbReference type="PROSITE" id="PS51217">
    <property type="entry name" value="UVRD_HELICASE_CTER"/>
    <property type="match status" value="1"/>
</dbReference>
<keyword evidence="3" id="KW-0227">DNA damage</keyword>
<keyword evidence="1" id="KW-0540">Nuclease</keyword>
<dbReference type="Pfam" id="PF13361">
    <property type="entry name" value="UvrD_C"/>
    <property type="match status" value="1"/>
</dbReference>
<evidence type="ECO:0000256" key="5">
    <source>
        <dbReference type="ARBA" id="ARBA00022806"/>
    </source>
</evidence>
<dbReference type="PROSITE" id="PS51198">
    <property type="entry name" value="UVRD_HELICASE_ATP_BIND"/>
    <property type="match status" value="1"/>
</dbReference>
<evidence type="ECO:0000256" key="15">
    <source>
        <dbReference type="PROSITE-ProRule" id="PRU00560"/>
    </source>
</evidence>